<dbReference type="EMBL" id="JACAGC010000028">
    <property type="protein sequence ID" value="KAF6273217.1"/>
    <property type="molecule type" value="Genomic_DNA"/>
</dbReference>
<dbReference type="Proteomes" id="UP000585614">
    <property type="component" value="Unassembled WGS sequence"/>
</dbReference>
<sequence>MRPAREGLAFPKLFPPSVALPLSHVSSSHYVAPASARKAGPAERRPRRQPAWRPQGGAGEPRCTPTSPGGGFSPGPASTVLRSQEEGLWGSTFCAETPSLQQLQAKWAWSHGERGSLASACHQQVGSVSHFLTRVPSQVGLGRFLPEKNKRRKK</sequence>
<name>A0A7J7RB05_RHIFE</name>
<evidence type="ECO:0000256" key="1">
    <source>
        <dbReference type="SAM" id="MobiDB-lite"/>
    </source>
</evidence>
<gene>
    <name evidence="2" type="ORF">mRhiFer1_009505</name>
</gene>
<feature type="region of interest" description="Disordered" evidence="1">
    <location>
        <begin position="30"/>
        <end position="81"/>
    </location>
</feature>
<reference evidence="2 3" key="1">
    <citation type="journal article" date="2020" name="Nature">
        <title>Six reference-quality genomes reveal evolution of bat adaptations.</title>
        <authorList>
            <person name="Jebb D."/>
            <person name="Huang Z."/>
            <person name="Pippel M."/>
            <person name="Hughes G.M."/>
            <person name="Lavrichenko K."/>
            <person name="Devanna P."/>
            <person name="Winkler S."/>
            <person name="Jermiin L.S."/>
            <person name="Skirmuntt E.C."/>
            <person name="Katzourakis A."/>
            <person name="Burkitt-Gray L."/>
            <person name="Ray D.A."/>
            <person name="Sullivan K.A.M."/>
            <person name="Roscito J.G."/>
            <person name="Kirilenko B.M."/>
            <person name="Davalos L.M."/>
            <person name="Corthals A.P."/>
            <person name="Power M.L."/>
            <person name="Jones G."/>
            <person name="Ransome R.D."/>
            <person name="Dechmann D.K.N."/>
            <person name="Locatelli A.G."/>
            <person name="Puechmaille S.J."/>
            <person name="Fedrigo O."/>
            <person name="Jarvis E.D."/>
            <person name="Hiller M."/>
            <person name="Vernes S.C."/>
            <person name="Myers E.W."/>
            <person name="Teeling E.C."/>
        </authorList>
    </citation>
    <scope>NUCLEOTIDE SEQUENCE [LARGE SCALE GENOMIC DNA]</scope>
    <source>
        <strain evidence="2">MRhiFer1</strain>
        <tissue evidence="2">Lung</tissue>
    </source>
</reference>
<evidence type="ECO:0000313" key="2">
    <source>
        <dbReference type="EMBL" id="KAF6273217.1"/>
    </source>
</evidence>
<protein>
    <submittedName>
        <fullName evidence="2">Uncharacterized protein</fullName>
    </submittedName>
</protein>
<dbReference type="AlphaFoldDB" id="A0A7J7RB05"/>
<proteinExistence type="predicted"/>
<evidence type="ECO:0000313" key="3">
    <source>
        <dbReference type="Proteomes" id="UP000585614"/>
    </source>
</evidence>
<organism evidence="2 3">
    <name type="scientific">Rhinolophus ferrumequinum</name>
    <name type="common">Greater horseshoe bat</name>
    <dbReference type="NCBI Taxonomy" id="59479"/>
    <lineage>
        <taxon>Eukaryota</taxon>
        <taxon>Metazoa</taxon>
        <taxon>Chordata</taxon>
        <taxon>Craniata</taxon>
        <taxon>Vertebrata</taxon>
        <taxon>Euteleostomi</taxon>
        <taxon>Mammalia</taxon>
        <taxon>Eutheria</taxon>
        <taxon>Laurasiatheria</taxon>
        <taxon>Chiroptera</taxon>
        <taxon>Yinpterochiroptera</taxon>
        <taxon>Rhinolophoidea</taxon>
        <taxon>Rhinolophidae</taxon>
        <taxon>Rhinolophinae</taxon>
        <taxon>Rhinolophus</taxon>
    </lineage>
</organism>
<accession>A0A7J7RB05</accession>
<comment type="caution">
    <text evidence="2">The sequence shown here is derived from an EMBL/GenBank/DDBJ whole genome shotgun (WGS) entry which is preliminary data.</text>
</comment>